<dbReference type="Proteomes" id="UP000055611">
    <property type="component" value="Chromosome"/>
</dbReference>
<evidence type="ECO:0000259" key="1">
    <source>
        <dbReference type="Pfam" id="PF08241"/>
    </source>
</evidence>
<dbReference type="GO" id="GO:0032259">
    <property type="term" value="P:methylation"/>
    <property type="evidence" value="ECO:0007669"/>
    <property type="project" value="UniProtKB-KW"/>
</dbReference>
<dbReference type="SUPFAM" id="SSF53335">
    <property type="entry name" value="S-adenosyl-L-methionine-dependent methyltransferases"/>
    <property type="match status" value="1"/>
</dbReference>
<dbReference type="Gene3D" id="3.40.50.150">
    <property type="entry name" value="Vaccinia Virus protein VP39"/>
    <property type="match status" value="1"/>
</dbReference>
<dbReference type="InterPro" id="IPR013216">
    <property type="entry name" value="Methyltransf_11"/>
</dbReference>
<proteinExistence type="predicted"/>
<dbReference type="KEGG" id="dej:AWY79_14930"/>
<gene>
    <name evidence="2" type="ORF">AWY79_14930</name>
    <name evidence="3" type="ORF">EDC59_10218</name>
</gene>
<dbReference type="EMBL" id="CP014206">
    <property type="protein sequence ID" value="AMK12307.1"/>
    <property type="molecule type" value="Genomic_DNA"/>
</dbReference>
<dbReference type="InterPro" id="IPR029063">
    <property type="entry name" value="SAM-dependent_MTases_sf"/>
</dbReference>
<dbReference type="RefSeq" id="WP_066805675.1">
    <property type="nucleotide sequence ID" value="NZ_CP014206.1"/>
</dbReference>
<evidence type="ECO:0000313" key="4">
    <source>
        <dbReference type="Proteomes" id="UP000055611"/>
    </source>
</evidence>
<sequence>MEQTPEKWVATYEAKTPDELAEAYRCWAREYDRDTCEGMGYVGPGVAARLLDRYLDSAEAKILDAGCGTGLVGQAMRHMGYRRIEAMDYCRDMLDVAEEKRVYENVFRADMNRELTISDNAYDATICVGTFTYAHVGPDAFDELVRITRPGGYVCFTVRDGAYQEYGYRKRMLELEANNAFELKEMVDTDYLHKEDVTAKYCIYEVQEA</sequence>
<dbReference type="AlphaFoldDB" id="A0A126QRG8"/>
<dbReference type="Proteomes" id="UP000295506">
    <property type="component" value="Unassembled WGS sequence"/>
</dbReference>
<dbReference type="GO" id="GO:0008757">
    <property type="term" value="F:S-adenosylmethionine-dependent methyltransferase activity"/>
    <property type="evidence" value="ECO:0007669"/>
    <property type="project" value="InterPro"/>
</dbReference>
<name>A0A126QRG8_9BACT</name>
<keyword evidence="3" id="KW-0489">Methyltransferase</keyword>
<protein>
    <submittedName>
        <fullName evidence="3">Methyltransferase family protein</fullName>
    </submittedName>
    <submittedName>
        <fullName evidence="2">Methyltransferase type 11</fullName>
    </submittedName>
</protein>
<accession>A0A126QRG8</accession>
<dbReference type="OrthoDB" id="5419754at2"/>
<organism evidence="3 5">
    <name type="scientific">Pseudodesulfovibrio indicus</name>
    <dbReference type="NCBI Taxonomy" id="1716143"/>
    <lineage>
        <taxon>Bacteria</taxon>
        <taxon>Pseudomonadati</taxon>
        <taxon>Thermodesulfobacteriota</taxon>
        <taxon>Desulfovibrionia</taxon>
        <taxon>Desulfovibrionales</taxon>
        <taxon>Desulfovibrionaceae</taxon>
    </lineage>
</organism>
<dbReference type="Pfam" id="PF08241">
    <property type="entry name" value="Methyltransf_11"/>
    <property type="match status" value="1"/>
</dbReference>
<feature type="domain" description="Methyltransferase type 11" evidence="1">
    <location>
        <begin position="63"/>
        <end position="156"/>
    </location>
</feature>
<evidence type="ECO:0000313" key="5">
    <source>
        <dbReference type="Proteomes" id="UP000295506"/>
    </source>
</evidence>
<dbReference type="PANTHER" id="PTHR43591:SF110">
    <property type="entry name" value="RHODANESE DOMAIN-CONTAINING PROTEIN"/>
    <property type="match status" value="1"/>
</dbReference>
<dbReference type="PANTHER" id="PTHR43591">
    <property type="entry name" value="METHYLTRANSFERASE"/>
    <property type="match status" value="1"/>
</dbReference>
<evidence type="ECO:0000313" key="2">
    <source>
        <dbReference type="EMBL" id="AMK12307.1"/>
    </source>
</evidence>
<keyword evidence="4" id="KW-1185">Reference proteome</keyword>
<evidence type="ECO:0000313" key="3">
    <source>
        <dbReference type="EMBL" id="TDT90588.1"/>
    </source>
</evidence>
<dbReference type="EMBL" id="SOBK01000002">
    <property type="protein sequence ID" value="TDT90588.1"/>
    <property type="molecule type" value="Genomic_DNA"/>
</dbReference>
<dbReference type="CDD" id="cd02440">
    <property type="entry name" value="AdoMet_MTases"/>
    <property type="match status" value="1"/>
</dbReference>
<reference evidence="3 5" key="2">
    <citation type="submission" date="2019-03" db="EMBL/GenBank/DDBJ databases">
        <title>Genomic Encyclopedia of Type Strains, Phase IV (KMG-IV): sequencing the most valuable type-strain genomes for metagenomic binning, comparative biology and taxonomic classification.</title>
        <authorList>
            <person name="Goeker M."/>
        </authorList>
    </citation>
    <scope>NUCLEOTIDE SEQUENCE [LARGE SCALE GENOMIC DNA]</scope>
    <source>
        <strain evidence="3 5">DSM 101483</strain>
    </source>
</reference>
<reference evidence="2 4" key="1">
    <citation type="journal article" date="2016" name="Front. Microbiol.">
        <title>Genome Sequence of the Piezophilic, Mesophilic Sulfate-Reducing Bacterium Desulfovibrio indicus J2T.</title>
        <authorList>
            <person name="Cao J."/>
            <person name="Maignien L."/>
            <person name="Shao Z."/>
            <person name="Alain K."/>
            <person name="Jebbar M."/>
        </authorList>
    </citation>
    <scope>NUCLEOTIDE SEQUENCE [LARGE SCALE GENOMIC DNA]</scope>
    <source>
        <strain evidence="2 4">J2</strain>
    </source>
</reference>
<keyword evidence="3" id="KW-0808">Transferase</keyword>